<gene>
    <name evidence="2" type="ORF">MCB1EB_0602</name>
</gene>
<dbReference type="Proteomes" id="UP000282597">
    <property type="component" value="Chromosome"/>
</dbReference>
<protein>
    <submittedName>
        <fullName evidence="2">Uncharacterized protein</fullName>
    </submittedName>
</protein>
<dbReference type="RefSeq" id="WP_045363056.1">
    <property type="nucleotide sequence ID" value="NZ_AP018150.1"/>
</dbReference>
<feature type="region of interest" description="Disordered" evidence="1">
    <location>
        <begin position="1"/>
        <end position="25"/>
    </location>
</feature>
<organism evidence="2 3">
    <name type="scientific">Mycoavidus cysteinexigens</name>
    <dbReference type="NCBI Taxonomy" id="1553431"/>
    <lineage>
        <taxon>Bacteria</taxon>
        <taxon>Pseudomonadati</taxon>
        <taxon>Pseudomonadota</taxon>
        <taxon>Betaproteobacteria</taxon>
        <taxon>Burkholderiales</taxon>
        <taxon>Burkholderiaceae</taxon>
        <taxon>Mycoavidus</taxon>
    </lineage>
</organism>
<dbReference type="KEGG" id="mcys:MCB1EB_0602"/>
<feature type="region of interest" description="Disordered" evidence="1">
    <location>
        <begin position="43"/>
        <end position="62"/>
    </location>
</feature>
<sequence>MLLLKTGTRGIPRRTTGDTLHDEDQPDAQHCFEALLHAPVSHACAPQDAASDPPASAPPYPLHKSAEAHFVATARSLRKNLETLHLRLTNGPLAGLEISACAHGPQVALSVQVPDKQQFERAVGQLEECQAELARLFDHSVTLEVRDATPATD</sequence>
<feature type="compositionally biased region" description="Low complexity" evidence="1">
    <location>
        <begin position="43"/>
        <end position="54"/>
    </location>
</feature>
<accession>A0A2Z6ETK7</accession>
<evidence type="ECO:0000313" key="3">
    <source>
        <dbReference type="Proteomes" id="UP000282597"/>
    </source>
</evidence>
<dbReference type="EMBL" id="AP018150">
    <property type="protein sequence ID" value="BBE08763.1"/>
    <property type="molecule type" value="Genomic_DNA"/>
</dbReference>
<reference evidence="2 3" key="1">
    <citation type="journal article" date="2018" name="Microbes Environ.">
        <title>Comparative Genomic Insights into Endofungal Lifestyles of Two Bacterial Endosymbionts, Mycoavidus cysteinexigens and Burkholderia rhizoxinica.</title>
        <authorList>
            <person name="Sharmin D."/>
            <person name="Guo Y."/>
            <person name="Nishizawa T."/>
            <person name="Ohshima S."/>
            <person name="Sato Y."/>
            <person name="Takashima Y."/>
            <person name="Narisawa K."/>
            <person name="Ohta H."/>
        </authorList>
    </citation>
    <scope>NUCLEOTIDE SEQUENCE [LARGE SCALE GENOMIC DNA]</scope>
    <source>
        <strain evidence="2 3">B1-EB</strain>
    </source>
</reference>
<evidence type="ECO:0000256" key="1">
    <source>
        <dbReference type="SAM" id="MobiDB-lite"/>
    </source>
</evidence>
<evidence type="ECO:0000313" key="2">
    <source>
        <dbReference type="EMBL" id="BBE08763.1"/>
    </source>
</evidence>
<keyword evidence="3" id="KW-1185">Reference proteome</keyword>
<name>A0A2Z6ETK7_9BURK</name>
<proteinExistence type="predicted"/>
<feature type="compositionally biased region" description="Low complexity" evidence="1">
    <location>
        <begin position="1"/>
        <end position="14"/>
    </location>
</feature>
<dbReference type="AlphaFoldDB" id="A0A2Z6ETK7"/>